<dbReference type="Proteomes" id="UP001217918">
    <property type="component" value="Unassembled WGS sequence"/>
</dbReference>
<sequence>MRWRREPDDPELAHSAVRAVAQAPMSELSLSPAREDHIISPHLSRLSELANAVRGQHLRMNITMRSRTLQAIRPLRPAAALAGHHGPLAFARPASSSSSSSPSPPSRAPTPIHRRAPTYIPAARSRPASSRIGPAHPADPVLDPQAAVSPGPSVADIDPSLARTIPTAPDQPGTNGGDACTAAAVDWSSSFHGLSTAPFSAETAALLMQPLRELDVEVKPDGILYLPEIKYRRILNRAFGPGGWGLAPRGDLVVGEKVVTREYALIVHGRFVSQARGECQYFSAETIPTAGEGCKSNALLRCCKDLGIASELWDPRFIRDFKKEHCHEIWVEHAVTKKRRQIWTLKGVEPAYPYQVARGSATASAR</sequence>
<dbReference type="GO" id="GO:0036297">
    <property type="term" value="P:interstrand cross-link repair"/>
    <property type="evidence" value="ECO:0007669"/>
    <property type="project" value="TreeGrafter"/>
</dbReference>
<dbReference type="AlphaFoldDB" id="A0AAD9MF44"/>
<dbReference type="GO" id="GO:0000262">
    <property type="term" value="C:mitochondrial chromosome"/>
    <property type="evidence" value="ECO:0007669"/>
    <property type="project" value="InterPro"/>
</dbReference>
<dbReference type="GO" id="GO:0003697">
    <property type="term" value="F:single-stranded DNA binding"/>
    <property type="evidence" value="ECO:0007669"/>
    <property type="project" value="InterPro"/>
</dbReference>
<evidence type="ECO:0000256" key="9">
    <source>
        <dbReference type="ARBA" id="ARBA00023271"/>
    </source>
</evidence>
<evidence type="ECO:0000313" key="12">
    <source>
        <dbReference type="Proteomes" id="UP001217918"/>
    </source>
</evidence>
<evidence type="ECO:0000313" key="11">
    <source>
        <dbReference type="EMBL" id="KAK2074774.1"/>
    </source>
</evidence>
<evidence type="ECO:0000256" key="5">
    <source>
        <dbReference type="ARBA" id="ARBA00022946"/>
    </source>
</evidence>
<dbReference type="PANTHER" id="PTHR31404:SF0">
    <property type="entry name" value="MITOCHONDRIAL GENOME MAINTENANCE PROTEIN MGM101"/>
    <property type="match status" value="1"/>
</dbReference>
<evidence type="ECO:0000256" key="1">
    <source>
        <dbReference type="ARBA" id="ARBA00004436"/>
    </source>
</evidence>
<dbReference type="InterPro" id="IPR009446">
    <property type="entry name" value="Mgm101"/>
</dbReference>
<comment type="similarity">
    <text evidence="2">Belongs to the MGM101 family.</text>
</comment>
<proteinExistence type="inferred from homology"/>
<evidence type="ECO:0000256" key="8">
    <source>
        <dbReference type="ARBA" id="ARBA00023204"/>
    </source>
</evidence>
<evidence type="ECO:0000256" key="2">
    <source>
        <dbReference type="ARBA" id="ARBA00007053"/>
    </source>
</evidence>
<dbReference type="EMBL" id="JAQQPM010000008">
    <property type="protein sequence ID" value="KAK2074774.1"/>
    <property type="molecule type" value="Genomic_DNA"/>
</dbReference>
<reference evidence="11" key="1">
    <citation type="journal article" date="2023" name="Mol. Plant Microbe Interact.">
        <title>Elucidating the Obligate Nature and Biological Capacity of an Invasive Fungal Corn Pathogen.</title>
        <authorList>
            <person name="MacCready J.S."/>
            <person name="Roggenkamp E.M."/>
            <person name="Gdanetz K."/>
            <person name="Chilvers M.I."/>
        </authorList>
    </citation>
    <scope>NUCLEOTIDE SEQUENCE</scope>
    <source>
        <strain evidence="11">PM02</strain>
    </source>
</reference>
<keyword evidence="9" id="KW-1135">Mitochondrion nucleoid</keyword>
<name>A0AAD9MF44_9PEZI</name>
<accession>A0AAD9MF44</accession>
<organism evidence="11 12">
    <name type="scientific">Phyllachora maydis</name>
    <dbReference type="NCBI Taxonomy" id="1825666"/>
    <lineage>
        <taxon>Eukaryota</taxon>
        <taxon>Fungi</taxon>
        <taxon>Dikarya</taxon>
        <taxon>Ascomycota</taxon>
        <taxon>Pezizomycotina</taxon>
        <taxon>Sordariomycetes</taxon>
        <taxon>Sordariomycetidae</taxon>
        <taxon>Phyllachorales</taxon>
        <taxon>Phyllachoraceae</taxon>
        <taxon>Phyllachora</taxon>
    </lineage>
</organism>
<comment type="caution">
    <text evidence="11">The sequence shown here is derived from an EMBL/GenBank/DDBJ whole genome shotgun (WGS) entry which is preliminary data.</text>
</comment>
<keyword evidence="7" id="KW-0496">Mitochondrion</keyword>
<evidence type="ECO:0000256" key="7">
    <source>
        <dbReference type="ARBA" id="ARBA00023128"/>
    </source>
</evidence>
<evidence type="ECO:0000256" key="10">
    <source>
        <dbReference type="SAM" id="MobiDB-lite"/>
    </source>
</evidence>
<keyword evidence="4" id="KW-0227">DNA damage</keyword>
<keyword evidence="8" id="KW-0234">DNA repair</keyword>
<comment type="subcellular location">
    <subcellularLocation>
        <location evidence="1">Mitochondrion matrix</location>
        <location evidence="1">Mitochondrion nucleoid</location>
    </subcellularLocation>
</comment>
<gene>
    <name evidence="11" type="ORF">P8C59_008955</name>
</gene>
<protein>
    <recommendedName>
        <fullName evidence="3">Mitochondrial genome maintenance protein MGM101</fullName>
    </recommendedName>
</protein>
<feature type="compositionally biased region" description="Low complexity" evidence="10">
    <location>
        <begin position="88"/>
        <end position="101"/>
    </location>
</feature>
<feature type="region of interest" description="Disordered" evidence="10">
    <location>
        <begin position="88"/>
        <end position="177"/>
    </location>
</feature>
<dbReference type="GO" id="GO:0000725">
    <property type="term" value="P:recombinational repair"/>
    <property type="evidence" value="ECO:0007669"/>
    <property type="project" value="TreeGrafter"/>
</dbReference>
<dbReference type="PANTHER" id="PTHR31404">
    <property type="entry name" value="MITOCHONDRIAL GENOME MAINTENANCE PROTEIN MGM101"/>
    <property type="match status" value="1"/>
</dbReference>
<evidence type="ECO:0000256" key="6">
    <source>
        <dbReference type="ARBA" id="ARBA00023125"/>
    </source>
</evidence>
<keyword evidence="5" id="KW-0809">Transit peptide</keyword>
<evidence type="ECO:0000256" key="4">
    <source>
        <dbReference type="ARBA" id="ARBA00022763"/>
    </source>
</evidence>
<keyword evidence="12" id="KW-1185">Reference proteome</keyword>
<dbReference type="Pfam" id="PF06420">
    <property type="entry name" value="Mgm101p"/>
    <property type="match status" value="1"/>
</dbReference>
<keyword evidence="6" id="KW-0238">DNA-binding</keyword>
<evidence type="ECO:0000256" key="3">
    <source>
        <dbReference type="ARBA" id="ARBA00013628"/>
    </source>
</evidence>